<evidence type="ECO:0000259" key="15">
    <source>
        <dbReference type="PROSITE" id="PS50089"/>
    </source>
</evidence>
<dbReference type="Pfam" id="PF13639">
    <property type="entry name" value="zf-RING_2"/>
    <property type="match status" value="1"/>
</dbReference>
<evidence type="ECO:0000256" key="4">
    <source>
        <dbReference type="ARBA" id="ARBA00012483"/>
    </source>
</evidence>
<evidence type="ECO:0000256" key="10">
    <source>
        <dbReference type="ARBA" id="ARBA00022833"/>
    </source>
</evidence>
<comment type="subcellular location">
    <subcellularLocation>
        <location evidence="2">Membrane</location>
        <topology evidence="2">Single-pass membrane protein</topology>
    </subcellularLocation>
</comment>
<gene>
    <name evidence="16" type="ORF">KI387_024850</name>
</gene>
<evidence type="ECO:0000256" key="7">
    <source>
        <dbReference type="ARBA" id="ARBA00022723"/>
    </source>
</evidence>
<dbReference type="PROSITE" id="PS50089">
    <property type="entry name" value="ZF_RING_2"/>
    <property type="match status" value="1"/>
</dbReference>
<evidence type="ECO:0000256" key="11">
    <source>
        <dbReference type="ARBA" id="ARBA00022989"/>
    </source>
</evidence>
<dbReference type="Proteomes" id="UP000824469">
    <property type="component" value="Unassembled WGS sequence"/>
</dbReference>
<dbReference type="InterPro" id="IPR001841">
    <property type="entry name" value="Znf_RING"/>
</dbReference>
<keyword evidence="9" id="KW-0833">Ubl conjugation pathway</keyword>
<dbReference type="GO" id="GO:0016020">
    <property type="term" value="C:membrane"/>
    <property type="evidence" value="ECO:0007669"/>
    <property type="project" value="UniProtKB-SubCell"/>
</dbReference>
<dbReference type="GO" id="GO:0061630">
    <property type="term" value="F:ubiquitin protein ligase activity"/>
    <property type="evidence" value="ECO:0007669"/>
    <property type="project" value="UniProtKB-EC"/>
</dbReference>
<dbReference type="SUPFAM" id="SSF57850">
    <property type="entry name" value="RING/U-box"/>
    <property type="match status" value="1"/>
</dbReference>
<dbReference type="OMA" id="CLVEEDY"/>
<keyword evidence="11 14" id="KW-1133">Transmembrane helix</keyword>
<dbReference type="InterPro" id="IPR013083">
    <property type="entry name" value="Znf_RING/FYVE/PHD"/>
</dbReference>
<feature type="transmembrane region" description="Helical" evidence="14">
    <location>
        <begin position="24"/>
        <end position="45"/>
    </location>
</feature>
<reference evidence="16 17" key="1">
    <citation type="journal article" date="2021" name="Nat. Plants">
        <title>The Taxus genome provides insights into paclitaxel biosynthesis.</title>
        <authorList>
            <person name="Xiong X."/>
            <person name="Gou J."/>
            <person name="Liao Q."/>
            <person name="Li Y."/>
            <person name="Zhou Q."/>
            <person name="Bi G."/>
            <person name="Li C."/>
            <person name="Du R."/>
            <person name="Wang X."/>
            <person name="Sun T."/>
            <person name="Guo L."/>
            <person name="Liang H."/>
            <person name="Lu P."/>
            <person name="Wu Y."/>
            <person name="Zhang Z."/>
            <person name="Ro D.K."/>
            <person name="Shang Y."/>
            <person name="Huang S."/>
            <person name="Yan J."/>
        </authorList>
    </citation>
    <scope>NUCLEOTIDE SEQUENCE [LARGE SCALE GENOMIC DNA]</scope>
    <source>
        <strain evidence="16">Ta-2019</strain>
    </source>
</reference>
<feature type="non-terminal residue" evidence="16">
    <location>
        <position position="205"/>
    </location>
</feature>
<evidence type="ECO:0000256" key="2">
    <source>
        <dbReference type="ARBA" id="ARBA00004167"/>
    </source>
</evidence>
<accession>A0AA38G7D6</accession>
<evidence type="ECO:0000256" key="9">
    <source>
        <dbReference type="ARBA" id="ARBA00022786"/>
    </source>
</evidence>
<proteinExistence type="predicted"/>
<dbReference type="SMART" id="SM00184">
    <property type="entry name" value="RING"/>
    <property type="match status" value="1"/>
</dbReference>
<dbReference type="AlphaFoldDB" id="A0AA38G7D6"/>
<evidence type="ECO:0000313" key="17">
    <source>
        <dbReference type="Proteomes" id="UP000824469"/>
    </source>
</evidence>
<keyword evidence="12 14" id="KW-0472">Membrane</keyword>
<keyword evidence="5" id="KW-0808">Transferase</keyword>
<feature type="domain" description="RING-type" evidence="15">
    <location>
        <begin position="99"/>
        <end position="141"/>
    </location>
</feature>
<dbReference type="PANTHER" id="PTHR46539">
    <property type="entry name" value="E3 UBIQUITIN-PROTEIN LIGASE ATL42"/>
    <property type="match status" value="1"/>
</dbReference>
<keyword evidence="8 13" id="KW-0863">Zinc-finger</keyword>
<evidence type="ECO:0000256" key="14">
    <source>
        <dbReference type="SAM" id="Phobius"/>
    </source>
</evidence>
<keyword evidence="6 14" id="KW-0812">Transmembrane</keyword>
<dbReference type="EMBL" id="JAHRHJ020000005">
    <property type="protein sequence ID" value="KAH9316223.1"/>
    <property type="molecule type" value="Genomic_DNA"/>
</dbReference>
<evidence type="ECO:0000313" key="16">
    <source>
        <dbReference type="EMBL" id="KAH9316223.1"/>
    </source>
</evidence>
<organism evidence="16 17">
    <name type="scientific">Taxus chinensis</name>
    <name type="common">Chinese yew</name>
    <name type="synonym">Taxus wallichiana var. chinensis</name>
    <dbReference type="NCBI Taxonomy" id="29808"/>
    <lineage>
        <taxon>Eukaryota</taxon>
        <taxon>Viridiplantae</taxon>
        <taxon>Streptophyta</taxon>
        <taxon>Embryophyta</taxon>
        <taxon>Tracheophyta</taxon>
        <taxon>Spermatophyta</taxon>
        <taxon>Pinopsida</taxon>
        <taxon>Pinidae</taxon>
        <taxon>Conifers II</taxon>
        <taxon>Cupressales</taxon>
        <taxon>Taxaceae</taxon>
        <taxon>Taxus</taxon>
    </lineage>
</organism>
<keyword evidence="7" id="KW-0479">Metal-binding</keyword>
<comment type="pathway">
    <text evidence="3">Protein modification; protein ubiquitination.</text>
</comment>
<keyword evidence="17" id="KW-1185">Reference proteome</keyword>
<protein>
    <recommendedName>
        <fullName evidence="4">RING-type E3 ubiquitin transferase</fullName>
        <ecNumber evidence="4">2.3.2.27</ecNumber>
    </recommendedName>
</protein>
<evidence type="ECO:0000256" key="1">
    <source>
        <dbReference type="ARBA" id="ARBA00000900"/>
    </source>
</evidence>
<comment type="caution">
    <text evidence="16">The sequence shown here is derived from an EMBL/GenBank/DDBJ whole genome shotgun (WGS) entry which is preliminary data.</text>
</comment>
<dbReference type="FunFam" id="3.30.40.10:FF:000187">
    <property type="entry name" value="E3 ubiquitin-protein ligase ATL6"/>
    <property type="match status" value="1"/>
</dbReference>
<evidence type="ECO:0000256" key="8">
    <source>
        <dbReference type="ARBA" id="ARBA00022771"/>
    </source>
</evidence>
<dbReference type="GO" id="GO:0008270">
    <property type="term" value="F:zinc ion binding"/>
    <property type="evidence" value="ECO:0007669"/>
    <property type="project" value="UniProtKB-KW"/>
</dbReference>
<dbReference type="EC" id="2.3.2.27" evidence="4"/>
<evidence type="ECO:0000256" key="5">
    <source>
        <dbReference type="ARBA" id="ARBA00022679"/>
    </source>
</evidence>
<evidence type="ECO:0000256" key="6">
    <source>
        <dbReference type="ARBA" id="ARBA00022692"/>
    </source>
</evidence>
<sequence>MATAAMISIGPTVSHRQLNPFAEILIMVMLSLLFCMAFLSIFISIRTRTRTRTIDEDDTMNGIVDATTRGLDKTVLDSCPVFSYNLVEGLKARSKGSECAVCLSDFEDEEVLRLLPLCSHAFHRECVDVWLGLHATCPVCRMSLLPEGRANPTWTRHGVAEAWTRTSAERVMIVIDRIFHIILKRVGFPYKNFSTTVMFQQDNEN</sequence>
<dbReference type="PANTHER" id="PTHR46539:SF30">
    <property type="entry name" value="BNAA06G39360D PROTEIN"/>
    <property type="match status" value="1"/>
</dbReference>
<dbReference type="Gene3D" id="3.30.40.10">
    <property type="entry name" value="Zinc/RING finger domain, C3HC4 (zinc finger)"/>
    <property type="match status" value="1"/>
</dbReference>
<evidence type="ECO:0000256" key="13">
    <source>
        <dbReference type="PROSITE-ProRule" id="PRU00175"/>
    </source>
</evidence>
<name>A0AA38G7D6_TAXCH</name>
<comment type="catalytic activity">
    <reaction evidence="1">
        <text>S-ubiquitinyl-[E2 ubiquitin-conjugating enzyme]-L-cysteine + [acceptor protein]-L-lysine = [E2 ubiquitin-conjugating enzyme]-L-cysteine + N(6)-ubiquitinyl-[acceptor protein]-L-lysine.</text>
        <dbReference type="EC" id="2.3.2.27"/>
    </reaction>
</comment>
<dbReference type="CDD" id="cd16461">
    <property type="entry name" value="RING-H2_EL5-like"/>
    <property type="match status" value="1"/>
</dbReference>
<evidence type="ECO:0000256" key="3">
    <source>
        <dbReference type="ARBA" id="ARBA00004906"/>
    </source>
</evidence>
<keyword evidence="10" id="KW-0862">Zinc</keyword>
<evidence type="ECO:0000256" key="12">
    <source>
        <dbReference type="ARBA" id="ARBA00023136"/>
    </source>
</evidence>